<keyword evidence="4" id="KW-1185">Reference proteome</keyword>
<feature type="domain" description="F-box" evidence="2">
    <location>
        <begin position="75"/>
        <end position="128"/>
    </location>
</feature>
<evidence type="ECO:0000259" key="2">
    <source>
        <dbReference type="Pfam" id="PF12937"/>
    </source>
</evidence>
<dbReference type="Gene3D" id="1.20.1280.50">
    <property type="match status" value="1"/>
</dbReference>
<dbReference type="HOGENOM" id="CLU_018544_14_1_1"/>
<feature type="coiled-coil region" evidence="1">
    <location>
        <begin position="45"/>
        <end position="72"/>
    </location>
</feature>
<dbReference type="AlphaFoldDB" id="A0A0C3C3T4"/>
<evidence type="ECO:0000256" key="1">
    <source>
        <dbReference type="SAM" id="Coils"/>
    </source>
</evidence>
<evidence type="ECO:0000313" key="4">
    <source>
        <dbReference type="Proteomes" id="UP000053424"/>
    </source>
</evidence>
<accession>A0A0C3C3T4</accession>
<dbReference type="InterPro" id="IPR032675">
    <property type="entry name" value="LRR_dom_sf"/>
</dbReference>
<reference evidence="3 4" key="1">
    <citation type="submission" date="2014-04" db="EMBL/GenBank/DDBJ databases">
        <authorList>
            <consortium name="DOE Joint Genome Institute"/>
            <person name="Kuo A."/>
            <person name="Gay G."/>
            <person name="Dore J."/>
            <person name="Kohler A."/>
            <person name="Nagy L.G."/>
            <person name="Floudas D."/>
            <person name="Copeland A."/>
            <person name="Barry K.W."/>
            <person name="Cichocki N."/>
            <person name="Veneault-Fourrey C."/>
            <person name="LaButti K."/>
            <person name="Lindquist E.A."/>
            <person name="Lipzen A."/>
            <person name="Lundell T."/>
            <person name="Morin E."/>
            <person name="Murat C."/>
            <person name="Sun H."/>
            <person name="Tunlid A."/>
            <person name="Henrissat B."/>
            <person name="Grigoriev I.V."/>
            <person name="Hibbett D.S."/>
            <person name="Martin F."/>
            <person name="Nordberg H.P."/>
            <person name="Cantor M.N."/>
            <person name="Hua S.X."/>
        </authorList>
    </citation>
    <scope>NUCLEOTIDE SEQUENCE [LARGE SCALE GENOMIC DNA]</scope>
    <source>
        <strain evidence="4">h7</strain>
    </source>
</reference>
<dbReference type="EMBL" id="KN831792">
    <property type="protein sequence ID" value="KIM38241.1"/>
    <property type="molecule type" value="Genomic_DNA"/>
</dbReference>
<dbReference type="InterPro" id="IPR036047">
    <property type="entry name" value="F-box-like_dom_sf"/>
</dbReference>
<dbReference type="STRING" id="686832.A0A0C3C3T4"/>
<keyword evidence="1" id="KW-0175">Coiled coil</keyword>
<dbReference type="OrthoDB" id="3139399at2759"/>
<reference evidence="4" key="2">
    <citation type="submission" date="2015-01" db="EMBL/GenBank/DDBJ databases">
        <title>Evolutionary Origins and Diversification of the Mycorrhizal Mutualists.</title>
        <authorList>
            <consortium name="DOE Joint Genome Institute"/>
            <consortium name="Mycorrhizal Genomics Consortium"/>
            <person name="Kohler A."/>
            <person name="Kuo A."/>
            <person name="Nagy L.G."/>
            <person name="Floudas D."/>
            <person name="Copeland A."/>
            <person name="Barry K.W."/>
            <person name="Cichocki N."/>
            <person name="Veneault-Fourrey C."/>
            <person name="LaButti K."/>
            <person name="Lindquist E.A."/>
            <person name="Lipzen A."/>
            <person name="Lundell T."/>
            <person name="Morin E."/>
            <person name="Murat C."/>
            <person name="Riley R."/>
            <person name="Ohm R."/>
            <person name="Sun H."/>
            <person name="Tunlid A."/>
            <person name="Henrissat B."/>
            <person name="Grigoriev I.V."/>
            <person name="Hibbett D.S."/>
            <person name="Martin F."/>
        </authorList>
    </citation>
    <scope>NUCLEOTIDE SEQUENCE [LARGE SCALE GENOMIC DNA]</scope>
    <source>
        <strain evidence="4">h7</strain>
    </source>
</reference>
<dbReference type="Pfam" id="PF12937">
    <property type="entry name" value="F-box-like"/>
    <property type="match status" value="1"/>
</dbReference>
<dbReference type="InterPro" id="IPR001810">
    <property type="entry name" value="F-box_dom"/>
</dbReference>
<dbReference type="Gene3D" id="3.80.10.10">
    <property type="entry name" value="Ribonuclease Inhibitor"/>
    <property type="match status" value="1"/>
</dbReference>
<name>A0A0C3C3T4_HEBCY</name>
<dbReference type="SUPFAM" id="SSF81383">
    <property type="entry name" value="F-box domain"/>
    <property type="match status" value="1"/>
</dbReference>
<organism evidence="3 4">
    <name type="scientific">Hebeloma cylindrosporum</name>
    <dbReference type="NCBI Taxonomy" id="76867"/>
    <lineage>
        <taxon>Eukaryota</taxon>
        <taxon>Fungi</taxon>
        <taxon>Dikarya</taxon>
        <taxon>Basidiomycota</taxon>
        <taxon>Agaricomycotina</taxon>
        <taxon>Agaricomycetes</taxon>
        <taxon>Agaricomycetidae</taxon>
        <taxon>Agaricales</taxon>
        <taxon>Agaricineae</taxon>
        <taxon>Hymenogastraceae</taxon>
        <taxon>Hebeloma</taxon>
    </lineage>
</organism>
<proteinExistence type="predicted"/>
<dbReference type="Proteomes" id="UP000053424">
    <property type="component" value="Unassembled WGS sequence"/>
</dbReference>
<sequence>MSVDVIGCILCGARGPAQPIVSEASRPWCPKSTYLQSTCDLCREFEQLENEINQLLEKRRQLKTRISLYHRKEIIQNIPPEVLSNIFHFFISSGSELDPSSPLILGAICGRWRAIAWATPSLWTSITIILNATSLGNKQQLAREWLSRAGQLPLSISITTSADWEDELPTIPVALLSGLIDAVNEYANRRRVLDIQLPSSMLPLFQADPHGISILHTLKIDPGTLLEVERVSEIFNPTNPRPSPAVVEIISVAFQSVRICWNNVTHLDVTFFSIDECCEVLRQAPSLTSCSFDSIMPDEDEFPLPESPLLHPNLTSLRVGTFHRDRFFQHVVFPSLRFLSVECHDVGLPTEDIISFLLRSPSPLHELHLLSFESEGSEFIIQILSAAPSLKIFHLNPLTEDDHDPSPLFRRLQIRHPSAPTVPNSYRNSKPWFTAGR</sequence>
<gene>
    <name evidence="3" type="ORF">M413DRAFT_248588</name>
</gene>
<protein>
    <recommendedName>
        <fullName evidence="2">F-box domain-containing protein</fullName>
    </recommendedName>
</protein>
<evidence type="ECO:0000313" key="3">
    <source>
        <dbReference type="EMBL" id="KIM38241.1"/>
    </source>
</evidence>